<evidence type="ECO:0000256" key="14">
    <source>
        <dbReference type="ARBA" id="ARBA00023198"/>
    </source>
</evidence>
<dbReference type="GO" id="GO:1902533">
    <property type="term" value="P:positive regulation of intracellular signal transduction"/>
    <property type="evidence" value="ECO:0007669"/>
    <property type="project" value="UniProtKB-ARBA"/>
</dbReference>
<evidence type="ECO:0000256" key="9">
    <source>
        <dbReference type="ARBA" id="ARBA00022859"/>
    </source>
</evidence>
<keyword evidence="11 16" id="KW-0472">Membrane</keyword>
<dbReference type="InterPro" id="IPR000157">
    <property type="entry name" value="TIR_dom"/>
</dbReference>
<dbReference type="GO" id="GO:0006954">
    <property type="term" value="P:inflammatory response"/>
    <property type="evidence" value="ECO:0007669"/>
    <property type="project" value="UniProtKB-KW"/>
</dbReference>
<dbReference type="FunFam" id="3.40.50.10140:FF:000003">
    <property type="entry name" value="Toll-like receptor 7"/>
    <property type="match status" value="1"/>
</dbReference>
<keyword evidence="5 16" id="KW-0812">Transmembrane</keyword>
<evidence type="ECO:0000256" key="2">
    <source>
        <dbReference type="ARBA" id="ARBA00009634"/>
    </source>
</evidence>
<dbReference type="GO" id="GO:0005768">
    <property type="term" value="C:endosome"/>
    <property type="evidence" value="ECO:0007669"/>
    <property type="project" value="UniProtKB-SubCell"/>
</dbReference>
<keyword evidence="4" id="KW-0433">Leucine-rich repeat</keyword>
<dbReference type="GO" id="GO:0051607">
    <property type="term" value="P:defense response to virus"/>
    <property type="evidence" value="ECO:0007669"/>
    <property type="project" value="TreeGrafter"/>
</dbReference>
<dbReference type="SMART" id="SM00365">
    <property type="entry name" value="LRR_SD22"/>
    <property type="match status" value="8"/>
</dbReference>
<dbReference type="InterPro" id="IPR001611">
    <property type="entry name" value="Leu-rich_rpt"/>
</dbReference>
<evidence type="ECO:0000256" key="15">
    <source>
        <dbReference type="ARBA" id="ARBA00046288"/>
    </source>
</evidence>
<evidence type="ECO:0000256" key="13">
    <source>
        <dbReference type="ARBA" id="ARBA00023180"/>
    </source>
</evidence>
<dbReference type="InterPro" id="IPR035897">
    <property type="entry name" value="Toll_tir_struct_dom_sf"/>
</dbReference>
<dbReference type="Gene3D" id="3.40.50.10140">
    <property type="entry name" value="Toll/interleukin-1 receptor homology (TIR) domain"/>
    <property type="match status" value="1"/>
</dbReference>
<evidence type="ECO:0000256" key="3">
    <source>
        <dbReference type="ARBA" id="ARBA00022588"/>
    </source>
</evidence>
<comment type="subcellular location">
    <subcellularLocation>
        <location evidence="15">Endomembrane system</location>
        <topology evidence="15">Single-pass type I membrane protein</topology>
    </subcellularLocation>
    <subcellularLocation>
        <location evidence="1">Endosome</location>
    </subcellularLocation>
</comment>
<evidence type="ECO:0000256" key="5">
    <source>
        <dbReference type="ARBA" id="ARBA00022692"/>
    </source>
</evidence>
<dbReference type="SMART" id="SM00369">
    <property type="entry name" value="LRR_TYP"/>
    <property type="match status" value="15"/>
</dbReference>
<dbReference type="InParanoid" id="A0A3B1IKL9"/>
<keyword evidence="6 17" id="KW-0732">Signal</keyword>
<reference evidence="19" key="4">
    <citation type="submission" date="2025-09" db="UniProtKB">
        <authorList>
            <consortium name="Ensembl"/>
        </authorList>
    </citation>
    <scope>IDENTIFICATION</scope>
</reference>
<dbReference type="InterPro" id="IPR000483">
    <property type="entry name" value="Cys-rich_flank_reg_C"/>
</dbReference>
<dbReference type="Proteomes" id="UP000018467">
    <property type="component" value="Unassembled WGS sequence"/>
</dbReference>
<dbReference type="Pfam" id="PF13676">
    <property type="entry name" value="TIR_2"/>
    <property type="match status" value="1"/>
</dbReference>
<dbReference type="GO" id="GO:0032755">
    <property type="term" value="P:positive regulation of interleukin-6 production"/>
    <property type="evidence" value="ECO:0007669"/>
    <property type="project" value="TreeGrafter"/>
</dbReference>
<keyword evidence="10 16" id="KW-1133">Transmembrane helix</keyword>
<dbReference type="GO" id="GO:0045087">
    <property type="term" value="P:innate immune response"/>
    <property type="evidence" value="ECO:0007669"/>
    <property type="project" value="UniProtKB-KW"/>
</dbReference>
<evidence type="ECO:0000313" key="19">
    <source>
        <dbReference type="Ensembl" id="ENSAMXP00000029779.1"/>
    </source>
</evidence>
<evidence type="ECO:0000256" key="1">
    <source>
        <dbReference type="ARBA" id="ARBA00004177"/>
    </source>
</evidence>
<keyword evidence="9" id="KW-0391">Immunity</keyword>
<proteinExistence type="inferred from homology"/>
<keyword evidence="20" id="KW-1185">Reference proteome</keyword>
<reference evidence="20" key="1">
    <citation type="submission" date="2013-03" db="EMBL/GenBank/DDBJ databases">
        <authorList>
            <person name="Jeffery W."/>
            <person name="Warren W."/>
            <person name="Wilson R.K."/>
        </authorList>
    </citation>
    <scope>NUCLEOTIDE SEQUENCE</scope>
    <source>
        <strain evidence="20">female</strain>
    </source>
</reference>
<dbReference type="Bgee" id="ENSAMXG00000032611">
    <property type="expression patterns" value="Expressed in mesonephros and 14 other cell types or tissues"/>
</dbReference>
<organism evidence="19 20">
    <name type="scientific">Astyanax mexicanus</name>
    <name type="common">Blind cave fish</name>
    <name type="synonym">Astyanax fasciatus mexicanus</name>
    <dbReference type="NCBI Taxonomy" id="7994"/>
    <lineage>
        <taxon>Eukaryota</taxon>
        <taxon>Metazoa</taxon>
        <taxon>Chordata</taxon>
        <taxon>Craniata</taxon>
        <taxon>Vertebrata</taxon>
        <taxon>Euteleostomi</taxon>
        <taxon>Actinopterygii</taxon>
        <taxon>Neopterygii</taxon>
        <taxon>Teleostei</taxon>
        <taxon>Ostariophysi</taxon>
        <taxon>Characiformes</taxon>
        <taxon>Characoidei</taxon>
        <taxon>Acestrorhamphidae</taxon>
        <taxon>Acestrorhamphinae</taxon>
        <taxon>Astyanax</taxon>
    </lineage>
</organism>
<dbReference type="Pfam" id="PF00560">
    <property type="entry name" value="LRR_1"/>
    <property type="match status" value="2"/>
</dbReference>
<dbReference type="GO" id="GO:0002224">
    <property type="term" value="P:toll-like receptor signaling pathway"/>
    <property type="evidence" value="ECO:0007669"/>
    <property type="project" value="TreeGrafter"/>
</dbReference>
<keyword evidence="13" id="KW-0325">Glycoprotein</keyword>
<protein>
    <submittedName>
        <fullName evidence="19">Toll-like receptor 8</fullName>
    </submittedName>
</protein>
<dbReference type="GO" id="GO:0007249">
    <property type="term" value="P:canonical NF-kappaB signal transduction"/>
    <property type="evidence" value="ECO:0007669"/>
    <property type="project" value="TreeGrafter"/>
</dbReference>
<evidence type="ECO:0000256" key="12">
    <source>
        <dbReference type="ARBA" id="ARBA00023170"/>
    </source>
</evidence>
<dbReference type="GO" id="GO:0038187">
    <property type="term" value="F:pattern recognition receptor activity"/>
    <property type="evidence" value="ECO:0007669"/>
    <property type="project" value="TreeGrafter"/>
</dbReference>
<dbReference type="PANTHER" id="PTHR47410">
    <property type="entry name" value="TOLL-LIKE RECEPTOR 7-RELATED"/>
    <property type="match status" value="1"/>
</dbReference>
<feature type="transmembrane region" description="Helical" evidence="16">
    <location>
        <begin position="816"/>
        <end position="841"/>
    </location>
</feature>
<accession>A0A3B1IKL9</accession>
<name>A0A3B1IKL9_ASTMX</name>
<dbReference type="InterPro" id="IPR032675">
    <property type="entry name" value="LRR_dom_sf"/>
</dbReference>
<reference evidence="20" key="2">
    <citation type="journal article" date="2014" name="Nat. Commun.">
        <title>The cavefish genome reveals candidate genes for eye loss.</title>
        <authorList>
            <person name="McGaugh S.E."/>
            <person name="Gross J.B."/>
            <person name="Aken B."/>
            <person name="Blin M."/>
            <person name="Borowsky R."/>
            <person name="Chalopin D."/>
            <person name="Hinaux H."/>
            <person name="Jeffery W.R."/>
            <person name="Keene A."/>
            <person name="Ma L."/>
            <person name="Minx P."/>
            <person name="Murphy D."/>
            <person name="O'Quin K.E."/>
            <person name="Retaux S."/>
            <person name="Rohner N."/>
            <person name="Searle S.M."/>
            <person name="Stahl B.A."/>
            <person name="Tabin C."/>
            <person name="Volff J.N."/>
            <person name="Yoshizawa M."/>
            <person name="Warren W.C."/>
        </authorList>
    </citation>
    <scope>NUCLEOTIDE SEQUENCE [LARGE SCALE GENOMIC DNA]</scope>
    <source>
        <strain evidence="20">female</strain>
    </source>
</reference>
<dbReference type="SUPFAM" id="SSF52200">
    <property type="entry name" value="Toll/Interleukin receptor TIR domain"/>
    <property type="match status" value="1"/>
</dbReference>
<evidence type="ECO:0000256" key="11">
    <source>
        <dbReference type="ARBA" id="ARBA00023136"/>
    </source>
</evidence>
<dbReference type="AlphaFoldDB" id="A0A3B1IKL9"/>
<reference evidence="19" key="3">
    <citation type="submission" date="2025-08" db="UniProtKB">
        <authorList>
            <consortium name="Ensembl"/>
        </authorList>
    </citation>
    <scope>IDENTIFICATION</scope>
</reference>
<feature type="domain" description="TIR" evidence="18">
    <location>
        <begin position="865"/>
        <end position="1009"/>
    </location>
</feature>
<keyword evidence="12" id="KW-0675">Receptor</keyword>
<dbReference type="FunFam" id="3.80.10.10:FF:000037">
    <property type="entry name" value="Toll-like receptor 7"/>
    <property type="match status" value="1"/>
</dbReference>
<feature type="signal peptide" evidence="17">
    <location>
        <begin position="1"/>
        <end position="26"/>
    </location>
</feature>
<dbReference type="GeneTree" id="ENSGT00940000163875"/>
<dbReference type="PANTHER" id="PTHR47410:SF1">
    <property type="entry name" value="TOLL-LIKE RECEPTOR 8"/>
    <property type="match status" value="1"/>
</dbReference>
<dbReference type="SUPFAM" id="SSF52058">
    <property type="entry name" value="L domain-like"/>
    <property type="match status" value="2"/>
</dbReference>
<keyword evidence="3" id="KW-0399">Innate immunity</keyword>
<dbReference type="InterPro" id="IPR003591">
    <property type="entry name" value="Leu-rich_rpt_typical-subtyp"/>
</dbReference>
<keyword evidence="8" id="KW-0967">Endosome</keyword>
<evidence type="ECO:0000256" key="6">
    <source>
        <dbReference type="ARBA" id="ARBA00022729"/>
    </source>
</evidence>
<dbReference type="Pfam" id="PF13855">
    <property type="entry name" value="LRR_8"/>
    <property type="match status" value="3"/>
</dbReference>
<dbReference type="Ensembl" id="ENSAMXT00000057078.1">
    <property type="protein sequence ID" value="ENSAMXP00000029779.1"/>
    <property type="gene ID" value="ENSAMXG00000032611.1"/>
</dbReference>
<evidence type="ECO:0000256" key="4">
    <source>
        <dbReference type="ARBA" id="ARBA00022614"/>
    </source>
</evidence>
<evidence type="ECO:0000256" key="7">
    <source>
        <dbReference type="ARBA" id="ARBA00022737"/>
    </source>
</evidence>
<feature type="chain" id="PRO_5017341702" evidence="17">
    <location>
        <begin position="27"/>
        <end position="1034"/>
    </location>
</feature>
<evidence type="ECO:0000259" key="18">
    <source>
        <dbReference type="PROSITE" id="PS50104"/>
    </source>
</evidence>
<comment type="similarity">
    <text evidence="2">Belongs to the Toll-like receptor family.</text>
</comment>
<evidence type="ECO:0000256" key="17">
    <source>
        <dbReference type="SAM" id="SignalP"/>
    </source>
</evidence>
<dbReference type="PROSITE" id="PS50104">
    <property type="entry name" value="TIR"/>
    <property type="match status" value="1"/>
</dbReference>
<keyword evidence="14" id="KW-0395">Inflammatory response</keyword>
<evidence type="ECO:0000256" key="8">
    <source>
        <dbReference type="ARBA" id="ARBA00022753"/>
    </source>
</evidence>
<dbReference type="PROSITE" id="PS51450">
    <property type="entry name" value="LRR"/>
    <property type="match status" value="2"/>
</dbReference>
<dbReference type="Gene3D" id="3.80.10.10">
    <property type="entry name" value="Ribonuclease Inhibitor"/>
    <property type="match status" value="1"/>
</dbReference>
<dbReference type="SMART" id="SM00082">
    <property type="entry name" value="LRRCT"/>
    <property type="match status" value="1"/>
</dbReference>
<sequence>MEVTNLWLKLACWLVAVAFLIRHASCKLDEKYLRTQPCDVHENTTDRNVVFYCRGRRLREVPKVFSNTTRLDLSENKIKNLTMKDLENLQKLVVLNLNWMNDNHKVNIAPGAFTNLTKLAQLQLNGVGLTHIPKLPKTLKGLSLVGNKIISLNASSFWHLEGLTALYLSRNCYFWNPCYKACEIKNGSFSCLFKLKSLTLSYNNLTYVPRGLPLSLVSLELASNRIAYIGENDFQNLHNLLVLKIQGNCPRCQNAPFPCVPCPNGSIEIHEHAFDHLQKLTLLQLAGNSIRFLKNGWFSNLSKLQELFLSFNFLFDAIKDGQFLTHLPLLSKLDLSFNYGMKAYPRTISLAPTFANLTSLKILHLRALVFKEIDNETLSPLYALQNLSVLDLGTNFLVHTQSDLFSHFQNLKLLYLSENRLYPVSNSKLPQLGSSSGPTFSLPVLSGSSSIREQTFNIPNQLVKPECFNSGRVLDLSRNNIFFISPKQFEGHGNISCLNLSRNGFAAAPNGTEFTALPKLKYLDLSFNKIDLAYDNAFKELKMLEVLDLSFNAHYFTVPGVTHNLNFLKQLPNLRVLNMSSNSIDTLTTKEMHSNSLSELQFQHNNLGKLWRENDKTYDNLFTHLKNLTHLDISYNNLNKIPIRVYDCLPGKLKKFRLSHNGLEGLEWTLLKRFTQLEELILSFNSLVNISQNISQSVPYLRFLDLSKNKISQLTVDFLIGAVNLQWLDLSNNRLAIINQTTFPSKEYSHLSSLWLHGNPFRCTCDILSFILWMDGTNVKIPRLATSVMCNMPQSVKGKPVVNFDIRDCIDDQVAFLIYFFTTFFIICITFTTTVMHLFYWDVSYLFYYMKAKYKGYEYLSSTDNVYDAFVTYDTKDPQVSDWVLNHLRVQLEEQGDRYLPVCLEERDWVPGSPLLESMTQSIQQSRKTVFVLTQSFVNSGSFKMAVYLAHQRLLEESKDVIVLLMLEPVLQSSHFLRLRQRLCSQSVLEWPRAPAAEPWFWQCLRNAIRVENCDMYSKLYSRYFTSRSSSVRD</sequence>
<evidence type="ECO:0000256" key="16">
    <source>
        <dbReference type="SAM" id="Phobius"/>
    </source>
</evidence>
<dbReference type="PRINTS" id="PR01537">
    <property type="entry name" value="INTRLKN1R1F"/>
</dbReference>
<evidence type="ECO:0000256" key="10">
    <source>
        <dbReference type="ARBA" id="ARBA00022989"/>
    </source>
</evidence>
<dbReference type="SMART" id="SM00255">
    <property type="entry name" value="TIR"/>
    <property type="match status" value="1"/>
</dbReference>
<dbReference type="STRING" id="7994.ENSAMXP00000029779"/>
<evidence type="ECO:0000313" key="20">
    <source>
        <dbReference type="Proteomes" id="UP000018467"/>
    </source>
</evidence>
<keyword evidence="7" id="KW-0677">Repeat</keyword>
<dbReference type="GO" id="GO:0005886">
    <property type="term" value="C:plasma membrane"/>
    <property type="evidence" value="ECO:0007669"/>
    <property type="project" value="TreeGrafter"/>
</dbReference>